<accession>A0ABT5LEC0</accession>
<sequence length="124" mass="13712">MKEYAAQLRRQQDAINNMSPDEFKIARDAYKKNKRNSLAGKAQEDFRDSAKGEIKINIFNSQIKKGTSVKEAKIISQKKADEIFDGLAALHEPDMVAGGYGQYSPKKMGDTGINSAIGGSWRGK</sequence>
<proteinExistence type="predicted"/>
<dbReference type="EMBL" id="JAQRFI010000016">
    <property type="protein sequence ID" value="MDC9589461.1"/>
    <property type="molecule type" value="Genomic_DNA"/>
</dbReference>
<reference evidence="2 3" key="1">
    <citation type="submission" date="2023-02" db="EMBL/GenBank/DDBJ databases">
        <title>Entomopathogenic bacteria.</title>
        <authorList>
            <person name="Machado R.A."/>
        </authorList>
    </citation>
    <scope>NUCLEOTIDE SEQUENCE [LARGE SCALE GENOMIC DNA]</scope>
    <source>
        <strain evidence="2 3">XENO-10</strain>
    </source>
</reference>
<dbReference type="InterPro" id="IPR028949">
    <property type="entry name" value="Ntox15"/>
</dbReference>
<keyword evidence="3" id="KW-1185">Reference proteome</keyword>
<evidence type="ECO:0000313" key="2">
    <source>
        <dbReference type="EMBL" id="MDC9589461.1"/>
    </source>
</evidence>
<evidence type="ECO:0000313" key="3">
    <source>
        <dbReference type="Proteomes" id="UP001217178"/>
    </source>
</evidence>
<dbReference type="RefSeq" id="WP_273554788.1">
    <property type="nucleotide sequence ID" value="NZ_JAQRFI010000016.1"/>
</dbReference>
<dbReference type="Pfam" id="PF15604">
    <property type="entry name" value="Ntox15"/>
    <property type="match status" value="1"/>
</dbReference>
<feature type="domain" description="Novel toxin 15" evidence="1">
    <location>
        <begin position="2"/>
        <end position="123"/>
    </location>
</feature>
<organism evidence="2 3">
    <name type="scientific">Xenorhabdus yunnanensis</name>
    <dbReference type="NCBI Taxonomy" id="3025878"/>
    <lineage>
        <taxon>Bacteria</taxon>
        <taxon>Pseudomonadati</taxon>
        <taxon>Pseudomonadota</taxon>
        <taxon>Gammaproteobacteria</taxon>
        <taxon>Enterobacterales</taxon>
        <taxon>Morganellaceae</taxon>
        <taxon>Xenorhabdus</taxon>
    </lineage>
</organism>
<comment type="caution">
    <text evidence="2">The sequence shown here is derived from an EMBL/GenBank/DDBJ whole genome shotgun (WGS) entry which is preliminary data.</text>
</comment>
<name>A0ABT5LEC0_9GAMM</name>
<protein>
    <submittedName>
        <fullName evidence="2">Polymorphic toxin type 15 domain-containing protein</fullName>
    </submittedName>
</protein>
<dbReference type="Proteomes" id="UP001217178">
    <property type="component" value="Unassembled WGS sequence"/>
</dbReference>
<gene>
    <name evidence="2" type="ORF">PSI23_09085</name>
</gene>
<evidence type="ECO:0000259" key="1">
    <source>
        <dbReference type="Pfam" id="PF15604"/>
    </source>
</evidence>